<evidence type="ECO:0000313" key="3">
    <source>
        <dbReference type="Proteomes" id="UP000029224"/>
    </source>
</evidence>
<evidence type="ECO:0000259" key="1">
    <source>
        <dbReference type="Pfam" id="PF21880"/>
    </source>
</evidence>
<accession>A0A090TB40</accession>
<dbReference type="AlphaFoldDB" id="A0A090TB40"/>
<keyword evidence="3" id="KW-1185">Reference proteome</keyword>
<sequence length="74" mass="8375">MTELTIVNVERGQSHGKRFDSFNVDLDGVAEEHCPADNYTFQHPKFGSETLYISPNAIDQYQICVSRTRNQPSA</sequence>
<feature type="domain" description="DUF6916" evidence="1">
    <location>
        <begin position="3"/>
        <end position="64"/>
    </location>
</feature>
<name>A0A090TB40_9VIBR</name>
<proteinExistence type="predicted"/>
<comment type="caution">
    <text evidence="2">The sequence shown here is derived from an EMBL/GenBank/DDBJ whole genome shotgun (WGS) entry which is preliminary data.</text>
</comment>
<reference evidence="2 3" key="2">
    <citation type="submission" date="2014-09" db="EMBL/GenBank/DDBJ databases">
        <authorList>
            <consortium name="NBRP consortium"/>
            <person name="Sawabe T."/>
            <person name="Meirelles P."/>
            <person name="Nakanishi M."/>
            <person name="Sayaka M."/>
            <person name="Hattori M."/>
            <person name="Ohkuma M."/>
        </authorList>
    </citation>
    <scope>NUCLEOTIDE SEQUENCE [LARGE SCALE GENOMIC DNA]</scope>
    <source>
        <strain evidence="2 3">JCM 19240</strain>
    </source>
</reference>
<reference evidence="2 3" key="1">
    <citation type="submission" date="2014-09" db="EMBL/GenBank/DDBJ databases">
        <title>Vibrio maritimus JCM 19240. (C210) whole genome shotgun sequence.</title>
        <authorList>
            <person name="Sawabe T."/>
            <person name="Meirelles P."/>
            <person name="Nakanishi M."/>
            <person name="Sayaka M."/>
            <person name="Hattori M."/>
            <person name="Ohkuma M."/>
        </authorList>
    </citation>
    <scope>NUCLEOTIDE SEQUENCE [LARGE SCALE GENOMIC DNA]</scope>
    <source>
        <strain evidence="2 3">JCM 19240</strain>
    </source>
</reference>
<dbReference type="Proteomes" id="UP000029224">
    <property type="component" value="Unassembled WGS sequence"/>
</dbReference>
<evidence type="ECO:0000313" key="2">
    <source>
        <dbReference type="EMBL" id="GAL35939.1"/>
    </source>
</evidence>
<gene>
    <name evidence="2" type="ORF">JCM19240_4874</name>
</gene>
<dbReference type="OrthoDB" id="6271069at2"/>
<protein>
    <recommendedName>
        <fullName evidence="1">DUF6916 domain-containing protein</fullName>
    </recommendedName>
</protein>
<dbReference type="EMBL" id="BBMT01000008">
    <property type="protein sequence ID" value="GAL35939.1"/>
    <property type="molecule type" value="Genomic_DNA"/>
</dbReference>
<dbReference type="InterPro" id="IPR054209">
    <property type="entry name" value="DUF6916"/>
</dbReference>
<dbReference type="Pfam" id="PF21880">
    <property type="entry name" value="DUF6916"/>
    <property type="match status" value="1"/>
</dbReference>
<organism evidence="2 3">
    <name type="scientific">Vibrio maritimus</name>
    <dbReference type="NCBI Taxonomy" id="990268"/>
    <lineage>
        <taxon>Bacteria</taxon>
        <taxon>Pseudomonadati</taxon>
        <taxon>Pseudomonadota</taxon>
        <taxon>Gammaproteobacteria</taxon>
        <taxon>Vibrionales</taxon>
        <taxon>Vibrionaceae</taxon>
        <taxon>Vibrio</taxon>
    </lineage>
</organism>